<dbReference type="EMBL" id="JBBCAQ010000016">
    <property type="protein sequence ID" value="KAK7597949.1"/>
    <property type="molecule type" value="Genomic_DNA"/>
</dbReference>
<comment type="caution">
    <text evidence="2">The sequence shown here is derived from an EMBL/GenBank/DDBJ whole genome shotgun (WGS) entry which is preliminary data.</text>
</comment>
<dbReference type="Proteomes" id="UP001367676">
    <property type="component" value="Unassembled WGS sequence"/>
</dbReference>
<evidence type="ECO:0000313" key="3">
    <source>
        <dbReference type="Proteomes" id="UP001367676"/>
    </source>
</evidence>
<accession>A0AAN9Y5B8</accession>
<dbReference type="SUPFAM" id="SSF56112">
    <property type="entry name" value="Protein kinase-like (PK-like)"/>
    <property type="match status" value="1"/>
</dbReference>
<organism evidence="2 3">
    <name type="scientific">Parthenolecanium corni</name>
    <dbReference type="NCBI Taxonomy" id="536013"/>
    <lineage>
        <taxon>Eukaryota</taxon>
        <taxon>Metazoa</taxon>
        <taxon>Ecdysozoa</taxon>
        <taxon>Arthropoda</taxon>
        <taxon>Hexapoda</taxon>
        <taxon>Insecta</taxon>
        <taxon>Pterygota</taxon>
        <taxon>Neoptera</taxon>
        <taxon>Paraneoptera</taxon>
        <taxon>Hemiptera</taxon>
        <taxon>Sternorrhyncha</taxon>
        <taxon>Coccoidea</taxon>
        <taxon>Coccidae</taxon>
        <taxon>Parthenolecanium</taxon>
    </lineage>
</organism>
<protein>
    <recommendedName>
        <fullName evidence="1">CHK kinase-like domain-containing protein</fullName>
    </recommendedName>
</protein>
<evidence type="ECO:0000259" key="1">
    <source>
        <dbReference type="SMART" id="SM00587"/>
    </source>
</evidence>
<dbReference type="InterPro" id="IPR015897">
    <property type="entry name" value="CHK_kinase-like"/>
</dbReference>
<dbReference type="PANTHER" id="PTHR11012">
    <property type="entry name" value="PROTEIN KINASE-LIKE DOMAIN-CONTAINING"/>
    <property type="match status" value="1"/>
</dbReference>
<gene>
    <name evidence="2" type="ORF">V9T40_014905</name>
</gene>
<reference evidence="2 3" key="1">
    <citation type="submission" date="2024-03" db="EMBL/GenBank/DDBJ databases">
        <title>Adaptation during the transition from Ophiocordyceps entomopathogen to insect associate is accompanied by gene loss and intensified selection.</title>
        <authorList>
            <person name="Ward C.M."/>
            <person name="Onetto C.A."/>
            <person name="Borneman A.R."/>
        </authorList>
    </citation>
    <scope>NUCLEOTIDE SEQUENCE [LARGE SCALE GENOMIC DNA]</scope>
    <source>
        <strain evidence="2">AWRI1</strain>
        <tissue evidence="2">Single Adult Female</tissue>
    </source>
</reference>
<dbReference type="SMART" id="SM00587">
    <property type="entry name" value="CHK"/>
    <property type="match status" value="1"/>
</dbReference>
<dbReference type="InterPro" id="IPR004119">
    <property type="entry name" value="EcKL"/>
</dbReference>
<dbReference type="InterPro" id="IPR011009">
    <property type="entry name" value="Kinase-like_dom_sf"/>
</dbReference>
<proteinExistence type="predicted"/>
<dbReference type="PANTHER" id="PTHR11012:SF56">
    <property type="entry name" value="CHK KINASE-LIKE DOMAIN-CONTAINING PROTEIN-RELATED"/>
    <property type="match status" value="1"/>
</dbReference>
<name>A0AAN9Y5B8_9HEMI</name>
<evidence type="ECO:0000313" key="2">
    <source>
        <dbReference type="EMBL" id="KAK7597949.1"/>
    </source>
</evidence>
<dbReference type="Pfam" id="PF02958">
    <property type="entry name" value="EcKL"/>
    <property type="match status" value="1"/>
</dbReference>
<dbReference type="Gene3D" id="3.90.1200.10">
    <property type="match status" value="1"/>
</dbReference>
<sequence>MKVPTSSAFFAFYESLDFYYREIVTYEKVIPRMNMYLDKSLAPAHLYTTDSKILVLEDLTARGYVSGEKLALLNLAETKSVMKAFAHYHSASHKLYVEDPGILENFLCSCFEGLDGMKMFAPWKPVVLELLRRKNDTLLIPKVETAFLYLEKEKISTVLDRSKFKFLALNHGDSRKDNFLFKHSENQVQVQFVDYQCCFCCSPAFDISIFWPGSVSVDVLEAHFDDLIDEYLHELNADLKKLGCASTYERTDFDNDSKKLRFFSFFSFVRLCADVSSMSRQELEDMGNPSETNVTYFYEKCLNDDQFVRSVYGLLKFFDKSKMFDELPMNVEKIPK</sequence>
<dbReference type="AlphaFoldDB" id="A0AAN9Y5B8"/>
<keyword evidence="3" id="KW-1185">Reference proteome</keyword>
<feature type="domain" description="CHK kinase-like" evidence="1">
    <location>
        <begin position="54"/>
        <end position="241"/>
    </location>
</feature>